<evidence type="ECO:0000256" key="5">
    <source>
        <dbReference type="ARBA" id="ARBA00012058"/>
    </source>
</evidence>
<evidence type="ECO:0000256" key="3">
    <source>
        <dbReference type="ARBA" id="ARBA00009604"/>
    </source>
</evidence>
<dbReference type="SUPFAM" id="SSF51604">
    <property type="entry name" value="Enolase C-terminal domain-like"/>
    <property type="match status" value="1"/>
</dbReference>
<feature type="domain" description="Enolase C-terminal TIM barrel" evidence="10">
    <location>
        <begin position="257"/>
        <end position="546"/>
    </location>
</feature>
<dbReference type="Gene3D" id="3.20.20.120">
    <property type="entry name" value="Enolase-like C-terminal domain"/>
    <property type="match status" value="1"/>
</dbReference>
<dbReference type="SMART" id="SM01193">
    <property type="entry name" value="Enolase_N"/>
    <property type="match status" value="1"/>
</dbReference>
<dbReference type="SFLD" id="SFLDS00001">
    <property type="entry name" value="Enolase"/>
    <property type="match status" value="1"/>
</dbReference>
<comment type="pathway">
    <text evidence="2">Carbohydrate degradation; glycolysis; pyruvate from D-glyceraldehyde 3-phosphate: step 4/5.</text>
</comment>
<dbReference type="Pfam" id="PF00113">
    <property type="entry name" value="Enolase_C"/>
    <property type="match status" value="1"/>
</dbReference>
<dbReference type="AlphaFoldDB" id="A0A8C2JMG2"/>
<dbReference type="CDD" id="cd03313">
    <property type="entry name" value="enolase"/>
    <property type="match status" value="1"/>
</dbReference>
<dbReference type="InterPro" id="IPR020809">
    <property type="entry name" value="Enolase_CS"/>
</dbReference>
<evidence type="ECO:0000256" key="9">
    <source>
        <dbReference type="ARBA" id="ARBA00031125"/>
    </source>
</evidence>
<evidence type="ECO:0000256" key="4">
    <source>
        <dbReference type="ARBA" id="ARBA00011473"/>
    </source>
</evidence>
<dbReference type="InterPro" id="IPR020810">
    <property type="entry name" value="Enolase_C"/>
</dbReference>
<dbReference type="InterPro" id="IPR000941">
    <property type="entry name" value="Enolase"/>
</dbReference>
<keyword evidence="7" id="KW-0324">Glycolysis</keyword>
<dbReference type="PRINTS" id="PR00148">
    <property type="entry name" value="ENOLASE"/>
</dbReference>
<dbReference type="Proteomes" id="UP000694701">
    <property type="component" value="Unplaced"/>
</dbReference>
<dbReference type="PANTHER" id="PTHR11902:SF10">
    <property type="entry name" value="GAMMA-ENOLASE"/>
    <property type="match status" value="1"/>
</dbReference>
<evidence type="ECO:0000256" key="1">
    <source>
        <dbReference type="ARBA" id="ARBA00001946"/>
    </source>
</evidence>
<sequence>MHSPPTLKDFSHASVYPIPPSIFTSSHRGTSQHPVFVVSTPPRVPRSVALTYSSSSFSPPLLSNSQHLPLTHAFIPSPFCFSSHLALILVCTHPLSVLPLSSAARHFQATRTDRRMSIVSIVAREILDSRGNPTVEVDLRTDKGVFRAAVPSGASTGIYEALELRDGDKSRYKGKGVLKAVGHINDTLGPALIASEISVVEQEKLDNMMIEMDGTENKSQFGANAILGVSLAICKAGAAEKGVPLYRHIADLAGNTELVLPVPAFNVINGGSHAGNKLAMQEFMVLPVGAESFRDALRVGAELYQTLKGVIKEKYGQDATNVGDEGGFAPNILENSEALELIKTAIDKAGFTDKVVIGMDVAASEFYRDGKYDLDFKSPPNPDRHITSDELVEIYQTFVNDYPVVSIEDPFDQDDWAAWTNMTGSMGIQIVGDDLTVTNPKRIEKAAEDRACNCLLLKVNQIGTVTEAIQACKLAQANGWGVMVSHRSGETEDTFIADLVVGLCTGQIKTGAPCRSERLAKYNQLMRIEEELGDQARFAGHNFRNPSAL</sequence>
<dbReference type="InterPro" id="IPR020811">
    <property type="entry name" value="Enolase_N"/>
</dbReference>
<evidence type="ECO:0000256" key="2">
    <source>
        <dbReference type="ARBA" id="ARBA00005031"/>
    </source>
</evidence>
<dbReference type="FunFam" id="3.20.20.120:FF:000002">
    <property type="entry name" value="Enolase 1"/>
    <property type="match status" value="1"/>
</dbReference>
<dbReference type="PROSITE" id="PS00164">
    <property type="entry name" value="ENOLASE"/>
    <property type="match status" value="1"/>
</dbReference>
<dbReference type="FunFam" id="3.30.390.10:FF:000001">
    <property type="entry name" value="Enolase"/>
    <property type="match status" value="1"/>
</dbReference>
<dbReference type="HAMAP" id="MF_00318">
    <property type="entry name" value="Enolase"/>
    <property type="match status" value="1"/>
</dbReference>
<dbReference type="PANTHER" id="PTHR11902">
    <property type="entry name" value="ENOLASE"/>
    <property type="match status" value="1"/>
</dbReference>
<evidence type="ECO:0000259" key="10">
    <source>
        <dbReference type="SMART" id="SM01192"/>
    </source>
</evidence>
<dbReference type="GO" id="GO:0004634">
    <property type="term" value="F:phosphopyruvate hydratase activity"/>
    <property type="evidence" value="ECO:0007669"/>
    <property type="project" value="UniProtKB-EC"/>
</dbReference>
<dbReference type="Ensembl" id="ENSCCRT00020104721.1">
    <property type="protein sequence ID" value="ENSCCRP00020095766.1"/>
    <property type="gene ID" value="ENSCCRG00020043247.1"/>
</dbReference>
<dbReference type="SFLD" id="SFLDF00002">
    <property type="entry name" value="enolase"/>
    <property type="match status" value="1"/>
</dbReference>
<feature type="domain" description="Enolase N-terminal" evidence="11">
    <location>
        <begin position="118"/>
        <end position="249"/>
    </location>
</feature>
<evidence type="ECO:0000259" key="11">
    <source>
        <dbReference type="SMART" id="SM01193"/>
    </source>
</evidence>
<proteinExistence type="inferred from homology"/>
<dbReference type="SUPFAM" id="SSF54826">
    <property type="entry name" value="Enolase N-terminal domain-like"/>
    <property type="match status" value="1"/>
</dbReference>
<accession>A0A8C2JMG2</accession>
<dbReference type="GO" id="GO:0000015">
    <property type="term" value="C:phosphopyruvate hydratase complex"/>
    <property type="evidence" value="ECO:0007669"/>
    <property type="project" value="InterPro"/>
</dbReference>
<comment type="subunit">
    <text evidence="4">Dimer.</text>
</comment>
<dbReference type="Gene3D" id="3.30.390.10">
    <property type="entry name" value="Enolase-like, N-terminal domain"/>
    <property type="match status" value="1"/>
</dbReference>
<evidence type="ECO:0000256" key="6">
    <source>
        <dbReference type="ARBA" id="ARBA00022842"/>
    </source>
</evidence>
<organism evidence="12 13">
    <name type="scientific">Cyprinus carpio</name>
    <name type="common">Common carp</name>
    <dbReference type="NCBI Taxonomy" id="7962"/>
    <lineage>
        <taxon>Eukaryota</taxon>
        <taxon>Metazoa</taxon>
        <taxon>Chordata</taxon>
        <taxon>Craniata</taxon>
        <taxon>Vertebrata</taxon>
        <taxon>Euteleostomi</taxon>
        <taxon>Actinopterygii</taxon>
        <taxon>Neopterygii</taxon>
        <taxon>Teleostei</taxon>
        <taxon>Ostariophysi</taxon>
        <taxon>Cypriniformes</taxon>
        <taxon>Cyprinidae</taxon>
        <taxon>Cyprininae</taxon>
        <taxon>Cyprinus</taxon>
    </lineage>
</organism>
<comment type="similarity">
    <text evidence="3">Belongs to the enolase family.</text>
</comment>
<evidence type="ECO:0000256" key="7">
    <source>
        <dbReference type="ARBA" id="ARBA00023152"/>
    </source>
</evidence>
<dbReference type="NCBIfam" id="TIGR01060">
    <property type="entry name" value="eno"/>
    <property type="match status" value="1"/>
</dbReference>
<keyword evidence="8" id="KW-0456">Lyase</keyword>
<evidence type="ECO:0000256" key="8">
    <source>
        <dbReference type="ARBA" id="ARBA00023239"/>
    </source>
</evidence>
<protein>
    <recommendedName>
        <fullName evidence="5">phosphopyruvate hydratase</fullName>
        <ecNumber evidence="5">4.2.1.11</ecNumber>
    </recommendedName>
    <alternativeName>
        <fullName evidence="9">2-phospho-D-glycerate hydro-lyase</fullName>
    </alternativeName>
</protein>
<dbReference type="GO" id="GO:0000287">
    <property type="term" value="F:magnesium ion binding"/>
    <property type="evidence" value="ECO:0007669"/>
    <property type="project" value="InterPro"/>
</dbReference>
<dbReference type="SMART" id="SM01192">
    <property type="entry name" value="Enolase_C"/>
    <property type="match status" value="1"/>
</dbReference>
<comment type="cofactor">
    <cofactor evidence="1">
        <name>Mg(2+)</name>
        <dbReference type="ChEBI" id="CHEBI:18420"/>
    </cofactor>
</comment>
<dbReference type="SFLD" id="SFLDG00178">
    <property type="entry name" value="enolase"/>
    <property type="match status" value="1"/>
</dbReference>
<evidence type="ECO:0000313" key="13">
    <source>
        <dbReference type="Proteomes" id="UP000694701"/>
    </source>
</evidence>
<name>A0A8C2JMG2_CYPCA</name>
<dbReference type="UniPathway" id="UPA00109">
    <property type="reaction ID" value="UER00187"/>
</dbReference>
<evidence type="ECO:0000313" key="12">
    <source>
        <dbReference type="Ensembl" id="ENSCCRP00020095766.1"/>
    </source>
</evidence>
<dbReference type="InterPro" id="IPR036849">
    <property type="entry name" value="Enolase-like_C_sf"/>
</dbReference>
<dbReference type="EC" id="4.2.1.11" evidence="5"/>
<reference evidence="12" key="1">
    <citation type="submission" date="2025-08" db="UniProtKB">
        <authorList>
            <consortium name="Ensembl"/>
        </authorList>
    </citation>
    <scope>IDENTIFICATION</scope>
</reference>
<dbReference type="Pfam" id="PF03952">
    <property type="entry name" value="Enolase_N"/>
    <property type="match status" value="1"/>
</dbReference>
<keyword evidence="6" id="KW-0460">Magnesium</keyword>
<dbReference type="GO" id="GO:0006096">
    <property type="term" value="P:glycolytic process"/>
    <property type="evidence" value="ECO:0007669"/>
    <property type="project" value="UniProtKB-UniPathway"/>
</dbReference>
<dbReference type="InterPro" id="IPR029017">
    <property type="entry name" value="Enolase-like_N"/>
</dbReference>